<feature type="transmembrane region" description="Helical" evidence="6">
    <location>
        <begin position="220"/>
        <end position="241"/>
    </location>
</feature>
<keyword evidence="3 6" id="KW-0812">Transmembrane</keyword>
<evidence type="ECO:0000256" key="1">
    <source>
        <dbReference type="ARBA" id="ARBA00004651"/>
    </source>
</evidence>
<dbReference type="CDD" id="cd06581">
    <property type="entry name" value="TM_PBP1_LivM_like"/>
    <property type="match status" value="1"/>
</dbReference>
<evidence type="ECO:0000313" key="7">
    <source>
        <dbReference type="EMBL" id="EXL06765.1"/>
    </source>
</evidence>
<evidence type="ECO:0000256" key="3">
    <source>
        <dbReference type="ARBA" id="ARBA00022692"/>
    </source>
</evidence>
<dbReference type="eggNOG" id="COG4177">
    <property type="taxonomic scope" value="Bacteria"/>
</dbReference>
<reference evidence="8 10" key="2">
    <citation type="submission" date="2019-03" db="EMBL/GenBank/DDBJ databases">
        <title>Genomic Encyclopedia of Type Strains, Phase IV (KMG-IV): sequencing the most valuable type-strain genomes for metagenomic binning, comparative biology and taxonomic classification.</title>
        <authorList>
            <person name="Goeker M."/>
        </authorList>
    </citation>
    <scope>NUCLEOTIDE SEQUENCE [LARGE SCALE GENOMIC DNA]</scope>
    <source>
        <strain evidence="8 10">DSM 11603</strain>
    </source>
</reference>
<evidence type="ECO:0000256" key="6">
    <source>
        <dbReference type="SAM" id="Phobius"/>
    </source>
</evidence>
<feature type="transmembrane region" description="Helical" evidence="6">
    <location>
        <begin position="132"/>
        <end position="151"/>
    </location>
</feature>
<gene>
    <name evidence="7" type="ORF">BG36_05305</name>
    <name evidence="8" type="ORF">DES43_10795</name>
</gene>
<dbReference type="PANTHER" id="PTHR30482">
    <property type="entry name" value="HIGH-AFFINITY BRANCHED-CHAIN AMINO ACID TRANSPORT SYSTEM PERMEASE"/>
    <property type="match status" value="1"/>
</dbReference>
<accession>A0A011VE96</accession>
<feature type="transmembrane region" description="Helical" evidence="6">
    <location>
        <begin position="103"/>
        <end position="125"/>
    </location>
</feature>
<dbReference type="STRING" id="69279.BG36_05305"/>
<name>A0A011VE96_9HYPH</name>
<reference evidence="7 9" key="1">
    <citation type="submission" date="2014-02" db="EMBL/GenBank/DDBJ databases">
        <title>Aquamicrobium defluvii Genome sequencing.</title>
        <authorList>
            <person name="Wang X."/>
        </authorList>
    </citation>
    <scope>NUCLEOTIDE SEQUENCE [LARGE SCALE GENOMIC DNA]</scope>
    <source>
        <strain evidence="7 9">W13Z1</strain>
    </source>
</reference>
<dbReference type="GO" id="GO:0005886">
    <property type="term" value="C:plasma membrane"/>
    <property type="evidence" value="ECO:0007669"/>
    <property type="project" value="UniProtKB-SubCell"/>
</dbReference>
<feature type="transmembrane region" description="Helical" evidence="6">
    <location>
        <begin position="171"/>
        <end position="189"/>
    </location>
</feature>
<evidence type="ECO:0000256" key="5">
    <source>
        <dbReference type="ARBA" id="ARBA00023136"/>
    </source>
</evidence>
<feature type="transmembrane region" description="Helical" evidence="6">
    <location>
        <begin position="7"/>
        <end position="28"/>
    </location>
</feature>
<feature type="transmembrane region" description="Helical" evidence="6">
    <location>
        <begin position="253"/>
        <end position="281"/>
    </location>
</feature>
<dbReference type="Proteomes" id="UP000019849">
    <property type="component" value="Unassembled WGS sequence"/>
</dbReference>
<dbReference type="RefSeq" id="WP_051520573.1">
    <property type="nucleotide sequence ID" value="NZ_KK073888.1"/>
</dbReference>
<dbReference type="AlphaFoldDB" id="A0A011VE96"/>
<keyword evidence="2" id="KW-1003">Cell membrane</keyword>
<evidence type="ECO:0000256" key="4">
    <source>
        <dbReference type="ARBA" id="ARBA00022989"/>
    </source>
</evidence>
<protein>
    <submittedName>
        <fullName evidence="7">ABC transporter permease</fullName>
    </submittedName>
    <submittedName>
        <fullName evidence="8">Amino acid/amide ABC transporter membrane protein 2 (HAAT family)</fullName>
    </submittedName>
</protein>
<dbReference type="InterPro" id="IPR001851">
    <property type="entry name" value="ABC_transp_permease"/>
</dbReference>
<evidence type="ECO:0000313" key="10">
    <source>
        <dbReference type="Proteomes" id="UP000294958"/>
    </source>
</evidence>
<dbReference type="PATRIC" id="fig|69279.3.peg.2450"/>
<sequence>MAVDRGFTGPLAGIAILGAGAALVYGAQMALSPYLVTLLAIMLINVALAVSLNIGNGLAGLFSLGHPAFMTIGAYASAILTFPPGRKDFMLPDLPSFLMTTQLPLLPALAVAGMIGAVVAFLVGLPVLRLKGHYLAVATLGLIVIVQGLATNWTGLTRGGSGLNGIPRLTGIWWCFGFAVLVVYTALRLKFSSLGRAMMATRENALAAESAGVSTYRIRMLAFVLGAFFAAVAGGLMVHLITVVTPRSYSVVLAFNLVAMVVIGGTGSITGSIVAAVALTGLSEAVRPLEERLGLYGLSQVIVALGLLLVLFFRPNGLLGSGEPRFVRRIFGGSLA</sequence>
<organism evidence="7 9">
    <name type="scientific">Aquamicrobium defluvii</name>
    <dbReference type="NCBI Taxonomy" id="69279"/>
    <lineage>
        <taxon>Bacteria</taxon>
        <taxon>Pseudomonadati</taxon>
        <taxon>Pseudomonadota</taxon>
        <taxon>Alphaproteobacteria</taxon>
        <taxon>Hyphomicrobiales</taxon>
        <taxon>Phyllobacteriaceae</taxon>
        <taxon>Aquamicrobium</taxon>
    </lineage>
</organism>
<dbReference type="PANTHER" id="PTHR30482:SF10">
    <property type="entry name" value="HIGH-AFFINITY BRANCHED-CHAIN AMINO ACID TRANSPORT PROTEIN BRAE"/>
    <property type="match status" value="1"/>
</dbReference>
<proteinExistence type="predicted"/>
<keyword evidence="4 6" id="KW-1133">Transmembrane helix</keyword>
<dbReference type="Proteomes" id="UP000294958">
    <property type="component" value="Unassembled WGS sequence"/>
</dbReference>
<feature type="transmembrane region" description="Helical" evidence="6">
    <location>
        <begin position="61"/>
        <end position="83"/>
    </location>
</feature>
<comment type="caution">
    <text evidence="7">The sequence shown here is derived from an EMBL/GenBank/DDBJ whole genome shotgun (WGS) entry which is preliminary data.</text>
</comment>
<dbReference type="Pfam" id="PF02653">
    <property type="entry name" value="BPD_transp_2"/>
    <property type="match status" value="1"/>
</dbReference>
<dbReference type="EMBL" id="SNZF01000007">
    <property type="protein sequence ID" value="TDR35927.1"/>
    <property type="molecule type" value="Genomic_DNA"/>
</dbReference>
<feature type="transmembrane region" description="Helical" evidence="6">
    <location>
        <begin position="293"/>
        <end position="313"/>
    </location>
</feature>
<dbReference type="EMBL" id="JENY01000015">
    <property type="protein sequence ID" value="EXL06765.1"/>
    <property type="molecule type" value="Genomic_DNA"/>
</dbReference>
<dbReference type="HOGENOM" id="CLU_031365_1_2_5"/>
<evidence type="ECO:0000313" key="8">
    <source>
        <dbReference type="EMBL" id="TDR35927.1"/>
    </source>
</evidence>
<keyword evidence="10" id="KW-1185">Reference proteome</keyword>
<keyword evidence="5 6" id="KW-0472">Membrane</keyword>
<dbReference type="InterPro" id="IPR043428">
    <property type="entry name" value="LivM-like"/>
</dbReference>
<comment type="subcellular location">
    <subcellularLocation>
        <location evidence="1">Cell membrane</location>
        <topology evidence="1">Multi-pass membrane protein</topology>
    </subcellularLocation>
</comment>
<evidence type="ECO:0000313" key="9">
    <source>
        <dbReference type="Proteomes" id="UP000019849"/>
    </source>
</evidence>
<evidence type="ECO:0000256" key="2">
    <source>
        <dbReference type="ARBA" id="ARBA00022475"/>
    </source>
</evidence>
<dbReference type="GO" id="GO:0015658">
    <property type="term" value="F:branched-chain amino acid transmembrane transporter activity"/>
    <property type="evidence" value="ECO:0007669"/>
    <property type="project" value="InterPro"/>
</dbReference>
<feature type="transmembrane region" description="Helical" evidence="6">
    <location>
        <begin position="34"/>
        <end position="54"/>
    </location>
</feature>